<organism evidence="1 2">
    <name type="scientific">Pukyongia salina</name>
    <dbReference type="NCBI Taxonomy" id="2094025"/>
    <lineage>
        <taxon>Bacteria</taxon>
        <taxon>Pseudomonadati</taxon>
        <taxon>Bacteroidota</taxon>
        <taxon>Flavobacteriia</taxon>
        <taxon>Flavobacteriales</taxon>
        <taxon>Flavobacteriaceae</taxon>
        <taxon>Pukyongia</taxon>
    </lineage>
</organism>
<dbReference type="RefSeq" id="WP_105216372.1">
    <property type="nucleotide sequence ID" value="NZ_CP027062.1"/>
</dbReference>
<dbReference type="AlphaFoldDB" id="A0A2S0HWS2"/>
<dbReference type="Proteomes" id="UP000238442">
    <property type="component" value="Chromosome"/>
</dbReference>
<evidence type="ECO:0000313" key="2">
    <source>
        <dbReference type="Proteomes" id="UP000238442"/>
    </source>
</evidence>
<proteinExistence type="predicted"/>
<gene>
    <name evidence="1" type="ORF">C5O00_08065</name>
</gene>
<protein>
    <submittedName>
        <fullName evidence="1">Uncharacterized protein</fullName>
    </submittedName>
</protein>
<reference evidence="1 2" key="1">
    <citation type="submission" date="2018-02" db="EMBL/GenBank/DDBJ databases">
        <title>Genomic analysis of the strain RR4-38 isolated from a seawater recirculating aquaculture system.</title>
        <authorList>
            <person name="Kim Y.-S."/>
            <person name="Jang Y.H."/>
            <person name="Kim K.-H."/>
        </authorList>
    </citation>
    <scope>NUCLEOTIDE SEQUENCE [LARGE SCALE GENOMIC DNA]</scope>
    <source>
        <strain evidence="1 2">RR4-38</strain>
    </source>
</reference>
<dbReference type="EMBL" id="CP027062">
    <property type="protein sequence ID" value="AVI51131.1"/>
    <property type="molecule type" value="Genomic_DNA"/>
</dbReference>
<dbReference type="InterPro" id="IPR045990">
    <property type="entry name" value="DUF5946"/>
</dbReference>
<dbReference type="KEGG" id="aue:C5O00_08065"/>
<accession>A0A2S0HWS2</accession>
<dbReference type="OrthoDB" id="158614at2"/>
<dbReference type="Pfam" id="PF19371">
    <property type="entry name" value="DUF5946"/>
    <property type="match status" value="1"/>
</dbReference>
<evidence type="ECO:0000313" key="1">
    <source>
        <dbReference type="EMBL" id="AVI51131.1"/>
    </source>
</evidence>
<keyword evidence="2" id="KW-1185">Reference proteome</keyword>
<sequence>MDEYIPCFACGAISPNIEGECHKYMLSSPGCWAMFGEVMAKEYSHPLYWKGHQFTVDAYAAQHVGKKMDKRAINSVHIHLAALYAIFEEELSLEAVPQFRELFSHFYKGKDLLKWLDPPKTFGPLTISEPWKNGHPELHFDITRRWARSVWESWSHQHRTIADLVQRIRS</sequence>
<name>A0A2S0HWS2_9FLAO</name>